<dbReference type="SUPFAM" id="SSF81301">
    <property type="entry name" value="Nucleotidyltransferase"/>
    <property type="match status" value="1"/>
</dbReference>
<dbReference type="Pfam" id="PF09970">
    <property type="entry name" value="DUF2204"/>
    <property type="match status" value="1"/>
</dbReference>
<protein>
    <submittedName>
        <fullName evidence="1">Putative nucleotidyltransferase</fullName>
    </submittedName>
</protein>
<dbReference type="AlphaFoldDB" id="A0A0P0N240"/>
<name>A0A0P0N240_9CREN</name>
<dbReference type="Proteomes" id="UP000058613">
    <property type="component" value="Chromosome"/>
</dbReference>
<dbReference type="RefSeq" id="WP_055408623.1">
    <property type="nucleotide sequence ID" value="NZ_CP013011.1"/>
</dbReference>
<evidence type="ECO:0000313" key="1">
    <source>
        <dbReference type="EMBL" id="ALL00957.1"/>
    </source>
</evidence>
<dbReference type="InterPro" id="IPR043519">
    <property type="entry name" value="NT_sf"/>
</dbReference>
<dbReference type="InterPro" id="IPR018700">
    <property type="entry name" value="DUF2204"/>
</dbReference>
<dbReference type="GO" id="GO:0016740">
    <property type="term" value="F:transferase activity"/>
    <property type="evidence" value="ECO:0007669"/>
    <property type="project" value="UniProtKB-KW"/>
</dbReference>
<dbReference type="EMBL" id="CP013011">
    <property type="protein sequence ID" value="ALL00957.1"/>
    <property type="molecule type" value="Genomic_DNA"/>
</dbReference>
<organism evidence="1 2">
    <name type="scientific">Pyrodictium delaneyi</name>
    <dbReference type="NCBI Taxonomy" id="1273541"/>
    <lineage>
        <taxon>Archaea</taxon>
        <taxon>Thermoproteota</taxon>
        <taxon>Thermoprotei</taxon>
        <taxon>Desulfurococcales</taxon>
        <taxon>Pyrodictiaceae</taxon>
        <taxon>Pyrodictium</taxon>
    </lineage>
</organism>
<reference evidence="1 2" key="1">
    <citation type="submission" date="2015-10" db="EMBL/GenBank/DDBJ databases">
        <title>Complete genome sequence of hyperthermophilic archaeon Pyrodictium delaneyi Su06.</title>
        <authorList>
            <person name="Jung J.-H."/>
            <person name="Lin J."/>
            <person name="Holden J.F."/>
            <person name="Park C.-S."/>
        </authorList>
    </citation>
    <scope>NUCLEOTIDE SEQUENCE [LARGE SCALE GENOMIC DNA]</scope>
    <source>
        <strain evidence="1 2">Su06</strain>
    </source>
</reference>
<dbReference type="KEGG" id="pdl:Pyrde_0909"/>
<proteinExistence type="predicted"/>
<gene>
    <name evidence="1" type="ORF">Pyrde_0909</name>
</gene>
<dbReference type="OrthoDB" id="26089at2157"/>
<dbReference type="STRING" id="1273541.Pyrde_0909"/>
<keyword evidence="1" id="KW-0808">Transferase</keyword>
<evidence type="ECO:0000313" key="2">
    <source>
        <dbReference type="Proteomes" id="UP000058613"/>
    </source>
</evidence>
<accession>A0A0P0N240</accession>
<dbReference type="GeneID" id="26099247"/>
<sequence>MAYSLKDLAWLLEKLQTKGVKGVVVGSTVIDLELRKKQFEDDIDIFVIEPSPLIEEDFYRGLAEEEGWQISYTALGTPKLVAKLPSGEEVVVELYENILDYYIPPEILENAPKKRIGKTEARFIRPEDYIVLKAKAAREADIEDLRIVREYIDEGKLRVDERIIKRDVELLPEDDRGFVVNKLRELGFRV</sequence>